<dbReference type="Proteomes" id="UP000238739">
    <property type="component" value="Unassembled WGS sequence"/>
</dbReference>
<evidence type="ECO:0000256" key="3">
    <source>
        <dbReference type="ARBA" id="ARBA00023163"/>
    </source>
</evidence>
<dbReference type="InterPro" id="IPR014036">
    <property type="entry name" value="DeoR-like_C"/>
</dbReference>
<evidence type="ECO:0000313" key="5">
    <source>
        <dbReference type="EMBL" id="SPC39122.1"/>
    </source>
</evidence>
<dbReference type="SUPFAM" id="SSF100950">
    <property type="entry name" value="NagB/RpiA/CoA transferase-like"/>
    <property type="match status" value="1"/>
</dbReference>
<dbReference type="Pfam" id="PF00455">
    <property type="entry name" value="DeoRC"/>
    <property type="match status" value="1"/>
</dbReference>
<evidence type="ECO:0000256" key="2">
    <source>
        <dbReference type="ARBA" id="ARBA00023125"/>
    </source>
</evidence>
<dbReference type="InterPro" id="IPR036388">
    <property type="entry name" value="WH-like_DNA-bd_sf"/>
</dbReference>
<dbReference type="PRINTS" id="PR00037">
    <property type="entry name" value="HTHLACR"/>
</dbReference>
<dbReference type="InterPro" id="IPR037171">
    <property type="entry name" value="NagB/RpiA_transferase-like"/>
</dbReference>
<dbReference type="PANTHER" id="PTHR30363:SF44">
    <property type="entry name" value="AGA OPERON TRANSCRIPTIONAL REPRESSOR-RELATED"/>
    <property type="match status" value="1"/>
</dbReference>
<dbReference type="Gene3D" id="1.10.10.10">
    <property type="entry name" value="Winged helix-like DNA-binding domain superfamily/Winged helix DNA-binding domain"/>
    <property type="match status" value="1"/>
</dbReference>
<keyword evidence="6" id="KW-1185">Reference proteome</keyword>
<dbReference type="AlphaFoldDB" id="A0A2N9DWS0"/>
<dbReference type="InterPro" id="IPR018356">
    <property type="entry name" value="Tscrpt_reg_HTH_DeoR_CS"/>
</dbReference>
<sequence>MAKMLKMERLLKIETYLNENKKCTVIQLADDLGVTLETVRRDLDTLEKKGVLKRVHGGAYLVDSVDKEVPIDVRTEMFQEEKNLLSEICAKQIVRGDNIALDSSTTSFHIAQQIKQSQINCTIITNSIEIVHYLQDEPYLNLILIGGRFRGISHSFIGSSAIEMIDNYVIDKFFISCSGISREWGLTDNNQSEGEVRRKFINQSNLNYLVVDRTKFDFRTVYKIVDFDRIDFIITEANLSKEWINFFEKQEVTILSQSTLS</sequence>
<evidence type="ECO:0000259" key="4">
    <source>
        <dbReference type="PROSITE" id="PS51000"/>
    </source>
</evidence>
<dbReference type="Pfam" id="PF08220">
    <property type="entry name" value="HTH_DeoR"/>
    <property type="match status" value="1"/>
</dbReference>
<dbReference type="SUPFAM" id="SSF46785">
    <property type="entry name" value="Winged helix' DNA-binding domain"/>
    <property type="match status" value="1"/>
</dbReference>
<dbReference type="GO" id="GO:0003677">
    <property type="term" value="F:DNA binding"/>
    <property type="evidence" value="ECO:0007669"/>
    <property type="project" value="UniProtKB-KW"/>
</dbReference>
<evidence type="ECO:0000256" key="1">
    <source>
        <dbReference type="ARBA" id="ARBA00023015"/>
    </source>
</evidence>
<dbReference type="PROSITE" id="PS51000">
    <property type="entry name" value="HTH_DEOR_2"/>
    <property type="match status" value="1"/>
</dbReference>
<dbReference type="InterPro" id="IPR036390">
    <property type="entry name" value="WH_DNA-bd_sf"/>
</dbReference>
<dbReference type="RefSeq" id="WP_106483374.1">
    <property type="nucleotide sequence ID" value="NZ_LT984417.1"/>
</dbReference>
<dbReference type="GO" id="GO:0003700">
    <property type="term" value="F:DNA-binding transcription factor activity"/>
    <property type="evidence" value="ECO:0007669"/>
    <property type="project" value="InterPro"/>
</dbReference>
<keyword evidence="2" id="KW-0238">DNA-binding</keyword>
<comment type="caution">
    <text evidence="5">The sequence shown here is derived from an EMBL/GenBank/DDBJ whole genome shotgun (WGS) entry which is preliminary data.</text>
</comment>
<name>A0A2N9DWS0_9LACO</name>
<evidence type="ECO:0000313" key="6">
    <source>
        <dbReference type="Proteomes" id="UP000238739"/>
    </source>
</evidence>
<protein>
    <recommendedName>
        <fullName evidence="4">HTH deoR-type domain-containing protein</fullName>
    </recommendedName>
</protein>
<feature type="domain" description="HTH deoR-type" evidence="4">
    <location>
        <begin position="6"/>
        <end position="61"/>
    </location>
</feature>
<organism evidence="5 6">
    <name type="scientific">Latilactobacillus fuchuensis</name>
    <dbReference type="NCBI Taxonomy" id="164393"/>
    <lineage>
        <taxon>Bacteria</taxon>
        <taxon>Bacillati</taxon>
        <taxon>Bacillota</taxon>
        <taxon>Bacilli</taxon>
        <taxon>Lactobacillales</taxon>
        <taxon>Lactobacillaceae</taxon>
        <taxon>Latilactobacillus</taxon>
    </lineage>
</organism>
<dbReference type="SMART" id="SM01134">
    <property type="entry name" value="DeoRC"/>
    <property type="match status" value="1"/>
</dbReference>
<dbReference type="PANTHER" id="PTHR30363">
    <property type="entry name" value="HTH-TYPE TRANSCRIPTIONAL REGULATOR SRLR-RELATED"/>
    <property type="match status" value="1"/>
</dbReference>
<gene>
    <name evidence="5" type="ORF">LFUMFP_310159</name>
</gene>
<dbReference type="SMART" id="SM00420">
    <property type="entry name" value="HTH_DEOR"/>
    <property type="match status" value="1"/>
</dbReference>
<keyword evidence="3" id="KW-0804">Transcription</keyword>
<dbReference type="EMBL" id="OGVC01000025">
    <property type="protein sequence ID" value="SPC39122.1"/>
    <property type="molecule type" value="Genomic_DNA"/>
</dbReference>
<dbReference type="InterPro" id="IPR001034">
    <property type="entry name" value="DeoR_HTH"/>
</dbReference>
<dbReference type="PROSITE" id="PS00894">
    <property type="entry name" value="HTH_DEOR_1"/>
    <property type="match status" value="1"/>
</dbReference>
<keyword evidence="1" id="KW-0805">Transcription regulation</keyword>
<reference evidence="5" key="1">
    <citation type="submission" date="2018-01" db="EMBL/GenBank/DDBJ databases">
        <authorList>
            <person name="Chaillou S."/>
        </authorList>
    </citation>
    <scope>NUCLEOTIDE SEQUENCE [LARGE SCALE GENOMIC DNA]</scope>
    <source>
        <strain evidence="5">MFPC41A2801</strain>
    </source>
</reference>
<accession>A0A2N9DWS0</accession>
<proteinExistence type="predicted"/>
<dbReference type="InterPro" id="IPR050313">
    <property type="entry name" value="Carb_Metab_HTH_regulators"/>
</dbReference>